<sequence length="1015" mass="116811">MAPSSAKEDIQLPNRPVTLSPRPENLQLSEEVDNEPTPILNPRERYLSTAKDVWRSTYDELREEPSTKALVHAPIISPTSYGGRIIVDCARQLPESVPFHRQDQNDSGKCPLSVPPCFNCMDIDLLAGCTVHRRFWQSVEYTRGANDEQVTQYVNENKENQEGLSYVVSRLPWYNQLIDLLDSDTWASPDKFNGMRAQIRETITKLYTLLIEYQLRSFGTQKYTISTIARQATKWDDWNGKIVKIKEIEQQPMKDNKAYSTVKLQDALNNLLQKSIEVGQSLLNMVQEQSVNIQRIAQIVDQNATRELVNKYKLVHAEFDLTTYNKYIHDLAALEPNTGHGILHHETYTNWMKSDNGLLLLAAGPGTGKSVLAKHLYDCFRGDKMIVCSFFFKDQNPGQTLPRIALCNMLYDLLKQLPPSMINEIRPQIDRLDKEKIQLDSKDLWEIINMASQGSDITSVTFIFDALDESNLEERDAFLKQLSNFHSLFPQAKFKVLLTARPYSGITDKFASGSVLNIEEDPACCQGLEADIAKVTRQKFEVFTVKRGINDKKSLQAKLLEKLEKYNHQNYLVIELLFKYLEKLPQDFNHDWIEIFESLPTTVWETYTTLLNKVDETHRSVVEVIIRIMLAAARSLTVGEMNIAVGLRSKNLQKYDNIDELLSMTDQAFGDLLWKSCDFFFKPVGDYIYFMHPTVKDYLLSSEQSWLQHIDMESCHRDLAEICIKFLSWKFVQDDSRFLTVENYLSIGCVSQETYHRLCQNFPFGKYGFRYWMYHFREGFREAEDLSQQLGPVRDRHPRWSTNFAISVFCCSVLPDHEDVESFLVMIPPGYQNHEEIRIALCSSLIETYWSAGSFPNLLFAIRLAEDTVKITAGDHPKQARILAVLGEGLQRRYNARHKSEMLEMAVQRAQETVKKTPQGHPHYAFVLDRYAQTLLYQYERFREGADIRAVAEFSKKASTEVAGISPPDLAGYMITYSQALLQQASDKRWQGGNRRSPGYRRGNQDREDCCGNAQ</sequence>
<dbReference type="OrthoDB" id="163438at2759"/>
<dbReference type="AlphaFoldDB" id="A0A319D7R0"/>
<feature type="domain" description="NWD NACHT-NTPase N-terminal" evidence="3">
    <location>
        <begin position="150"/>
        <end position="251"/>
    </location>
</feature>
<protein>
    <submittedName>
        <fullName evidence="5">Uncharacterized protein</fullName>
    </submittedName>
</protein>
<organism evidence="5 6">
    <name type="scientific">Aspergillus ellipticus CBS 707.79</name>
    <dbReference type="NCBI Taxonomy" id="1448320"/>
    <lineage>
        <taxon>Eukaryota</taxon>
        <taxon>Fungi</taxon>
        <taxon>Dikarya</taxon>
        <taxon>Ascomycota</taxon>
        <taxon>Pezizomycotina</taxon>
        <taxon>Eurotiomycetes</taxon>
        <taxon>Eurotiomycetidae</taxon>
        <taxon>Eurotiales</taxon>
        <taxon>Aspergillaceae</taxon>
        <taxon>Aspergillus</taxon>
        <taxon>Aspergillus subgen. Circumdati</taxon>
    </lineage>
</organism>
<dbReference type="Pfam" id="PF24883">
    <property type="entry name" value="NPHP3_N"/>
    <property type="match status" value="1"/>
</dbReference>
<accession>A0A319D7R0</accession>
<feature type="region of interest" description="Disordered" evidence="2">
    <location>
        <begin position="986"/>
        <end position="1015"/>
    </location>
</feature>
<dbReference type="PANTHER" id="PTHR10039:SF14">
    <property type="entry name" value="NACHT DOMAIN-CONTAINING PROTEIN"/>
    <property type="match status" value="1"/>
</dbReference>
<evidence type="ECO:0000259" key="3">
    <source>
        <dbReference type="Pfam" id="PF17100"/>
    </source>
</evidence>
<feature type="compositionally biased region" description="Basic and acidic residues" evidence="2">
    <location>
        <begin position="1"/>
        <end position="10"/>
    </location>
</feature>
<feature type="compositionally biased region" description="Basic and acidic residues" evidence="2">
    <location>
        <begin position="1003"/>
        <end position="1015"/>
    </location>
</feature>
<proteinExistence type="predicted"/>
<dbReference type="STRING" id="1448320.A0A319D7R0"/>
<evidence type="ECO:0000313" key="6">
    <source>
        <dbReference type="Proteomes" id="UP000247810"/>
    </source>
</evidence>
<feature type="domain" description="Nephrocystin 3-like N-terminal" evidence="4">
    <location>
        <begin position="337"/>
        <end position="501"/>
    </location>
</feature>
<evidence type="ECO:0000256" key="2">
    <source>
        <dbReference type="SAM" id="MobiDB-lite"/>
    </source>
</evidence>
<dbReference type="VEuPathDB" id="FungiDB:BO71DRAFT_257129"/>
<evidence type="ECO:0000256" key="1">
    <source>
        <dbReference type="ARBA" id="ARBA00022737"/>
    </source>
</evidence>
<reference evidence="5 6" key="1">
    <citation type="submission" date="2018-02" db="EMBL/GenBank/DDBJ databases">
        <title>The genomes of Aspergillus section Nigri reveals drivers in fungal speciation.</title>
        <authorList>
            <consortium name="DOE Joint Genome Institute"/>
            <person name="Vesth T.C."/>
            <person name="Nybo J."/>
            <person name="Theobald S."/>
            <person name="Brandl J."/>
            <person name="Frisvad J.C."/>
            <person name="Nielsen K.F."/>
            <person name="Lyhne E.K."/>
            <person name="Kogle M.E."/>
            <person name="Kuo A."/>
            <person name="Riley R."/>
            <person name="Clum A."/>
            <person name="Nolan M."/>
            <person name="Lipzen A."/>
            <person name="Salamov A."/>
            <person name="Henrissat B."/>
            <person name="Wiebenga A."/>
            <person name="De vries R.P."/>
            <person name="Grigoriev I.V."/>
            <person name="Mortensen U.H."/>
            <person name="Andersen M.R."/>
            <person name="Baker S.E."/>
        </authorList>
    </citation>
    <scope>NUCLEOTIDE SEQUENCE [LARGE SCALE GENOMIC DNA]</scope>
    <source>
        <strain evidence="5 6">CBS 707.79</strain>
    </source>
</reference>
<dbReference type="InterPro" id="IPR056884">
    <property type="entry name" value="NPHP3-like_N"/>
</dbReference>
<dbReference type="InterPro" id="IPR031359">
    <property type="entry name" value="NACHT_N"/>
</dbReference>
<dbReference type="InterPro" id="IPR027417">
    <property type="entry name" value="P-loop_NTPase"/>
</dbReference>
<keyword evidence="1" id="KW-0677">Repeat</keyword>
<dbReference type="EMBL" id="KZ825895">
    <property type="protein sequence ID" value="PYH93330.1"/>
    <property type="molecule type" value="Genomic_DNA"/>
</dbReference>
<dbReference type="SUPFAM" id="SSF52540">
    <property type="entry name" value="P-loop containing nucleoside triphosphate hydrolases"/>
    <property type="match status" value="1"/>
</dbReference>
<dbReference type="Gene3D" id="3.40.50.300">
    <property type="entry name" value="P-loop containing nucleotide triphosphate hydrolases"/>
    <property type="match status" value="1"/>
</dbReference>
<feature type="region of interest" description="Disordered" evidence="2">
    <location>
        <begin position="1"/>
        <end position="40"/>
    </location>
</feature>
<dbReference type="Pfam" id="PF17100">
    <property type="entry name" value="NACHT_N"/>
    <property type="match status" value="1"/>
</dbReference>
<name>A0A319D7R0_9EURO</name>
<evidence type="ECO:0000313" key="5">
    <source>
        <dbReference type="EMBL" id="PYH93330.1"/>
    </source>
</evidence>
<keyword evidence="6" id="KW-1185">Reference proteome</keyword>
<evidence type="ECO:0000259" key="4">
    <source>
        <dbReference type="Pfam" id="PF24883"/>
    </source>
</evidence>
<dbReference type="PANTHER" id="PTHR10039">
    <property type="entry name" value="AMELOGENIN"/>
    <property type="match status" value="1"/>
</dbReference>
<dbReference type="Proteomes" id="UP000247810">
    <property type="component" value="Unassembled WGS sequence"/>
</dbReference>
<gene>
    <name evidence="5" type="ORF">BO71DRAFT_257129</name>
</gene>